<dbReference type="KEGG" id="cpre:Csp1_20990"/>
<dbReference type="InterPro" id="IPR024495">
    <property type="entry name" value="DUF2771"/>
</dbReference>
<dbReference type="STRING" id="1737425.GCA_900049755_02767"/>
<keyword evidence="4" id="KW-1185">Reference proteome</keyword>
<organism evidence="3 4">
    <name type="scientific">Corynebacterium provencense</name>
    <dbReference type="NCBI Taxonomy" id="1737425"/>
    <lineage>
        <taxon>Bacteria</taxon>
        <taxon>Bacillati</taxon>
        <taxon>Actinomycetota</taxon>
        <taxon>Actinomycetes</taxon>
        <taxon>Mycobacteriales</taxon>
        <taxon>Corynebacteriaceae</taxon>
        <taxon>Corynebacterium</taxon>
    </lineage>
</organism>
<sequence length="202" mass="21770">MSDESPKQTKKQRRKAAQRRQLLTFLGIVVLVVVVAGVVLGVQRYRSSQAHTSPSDLRVTVTTADGDMELAPYSVCGFDDTDCSGGQSSRIPLPADGEVTVRLPQDIYDHDWKLVQIYDDPAANTENSYSANEQKEFTLQGSSPAEDAEGNRPRLAVAEIQTLLVEGSGDDEEPVAAVWSLTPDDVAEDATGATSTTDAADR</sequence>
<evidence type="ECO:0000313" key="4">
    <source>
        <dbReference type="Proteomes" id="UP000247696"/>
    </source>
</evidence>
<feature type="compositionally biased region" description="Low complexity" evidence="1">
    <location>
        <begin position="189"/>
        <end position="202"/>
    </location>
</feature>
<feature type="compositionally biased region" description="Polar residues" evidence="1">
    <location>
        <begin position="125"/>
        <end position="143"/>
    </location>
</feature>
<evidence type="ECO:0000256" key="1">
    <source>
        <dbReference type="SAM" id="MobiDB-lite"/>
    </source>
</evidence>
<feature type="transmembrane region" description="Helical" evidence="2">
    <location>
        <begin position="21"/>
        <end position="42"/>
    </location>
</feature>
<protein>
    <recommendedName>
        <fullName evidence="5">DUF2771 domain-containing protein</fullName>
    </recommendedName>
</protein>
<evidence type="ECO:0000256" key="2">
    <source>
        <dbReference type="SAM" id="Phobius"/>
    </source>
</evidence>
<evidence type="ECO:0000313" key="3">
    <source>
        <dbReference type="EMBL" id="AWT26860.1"/>
    </source>
</evidence>
<dbReference type="EMBL" id="CP024988">
    <property type="protein sequence ID" value="AWT26860.1"/>
    <property type="molecule type" value="Genomic_DNA"/>
</dbReference>
<proteinExistence type="predicted"/>
<keyword evidence="2" id="KW-1133">Transmembrane helix</keyword>
<feature type="region of interest" description="Disordered" evidence="1">
    <location>
        <begin position="165"/>
        <end position="202"/>
    </location>
</feature>
<dbReference type="RefSeq" id="WP_066590089.1">
    <property type="nucleotide sequence ID" value="NZ_CABKVS010000003.1"/>
</dbReference>
<gene>
    <name evidence="3" type="ORF">Csp1_20990</name>
</gene>
<evidence type="ECO:0008006" key="5">
    <source>
        <dbReference type="Google" id="ProtNLM"/>
    </source>
</evidence>
<dbReference type="Proteomes" id="UP000247696">
    <property type="component" value="Chromosome"/>
</dbReference>
<reference evidence="4" key="1">
    <citation type="submission" date="2017-11" db="EMBL/GenBank/DDBJ databases">
        <title>Otitis media/interna in a cat caused by the recently described species Corynebacterium provencense.</title>
        <authorList>
            <person name="Kittl S."/>
            <person name="Brodard I."/>
            <person name="Rychener L."/>
            <person name="Jores J."/>
            <person name="Roosje P."/>
            <person name="Gobeli Brawand S."/>
        </authorList>
    </citation>
    <scope>NUCLEOTIDE SEQUENCE [LARGE SCALE GENOMIC DNA]</scope>
    <source>
        <strain evidence="4">17KM38</strain>
    </source>
</reference>
<accession>A0A2Z3YUI2</accession>
<keyword evidence="2" id="KW-0472">Membrane</keyword>
<name>A0A2Z3YUI2_9CORY</name>
<dbReference type="OrthoDB" id="4424536at2"/>
<dbReference type="Pfam" id="PF10969">
    <property type="entry name" value="DUF2771"/>
    <property type="match status" value="1"/>
</dbReference>
<feature type="region of interest" description="Disordered" evidence="1">
    <location>
        <begin position="125"/>
        <end position="152"/>
    </location>
</feature>
<dbReference type="AlphaFoldDB" id="A0A2Z3YUI2"/>
<keyword evidence="2" id="KW-0812">Transmembrane</keyword>